<dbReference type="GO" id="GO:0061343">
    <property type="term" value="P:cell adhesion involved in heart morphogenesis"/>
    <property type="evidence" value="ECO:0007669"/>
    <property type="project" value="TreeGrafter"/>
</dbReference>
<organism evidence="1 2">
    <name type="scientific">Gopherus agassizii</name>
    <name type="common">Agassiz's desert tortoise</name>
    <dbReference type="NCBI Taxonomy" id="38772"/>
    <lineage>
        <taxon>Eukaryota</taxon>
        <taxon>Metazoa</taxon>
        <taxon>Chordata</taxon>
        <taxon>Craniata</taxon>
        <taxon>Vertebrata</taxon>
        <taxon>Euteleostomi</taxon>
        <taxon>Archelosauria</taxon>
        <taxon>Testudinata</taxon>
        <taxon>Testudines</taxon>
        <taxon>Cryptodira</taxon>
        <taxon>Durocryptodira</taxon>
        <taxon>Testudinoidea</taxon>
        <taxon>Testudinidae</taxon>
        <taxon>Gopherus</taxon>
    </lineage>
</organism>
<protein>
    <recommendedName>
        <fullName evidence="3">Reverse transcriptase domain-containing protein</fullName>
    </recommendedName>
</protein>
<dbReference type="GO" id="GO:0031012">
    <property type="term" value="C:extracellular matrix"/>
    <property type="evidence" value="ECO:0007669"/>
    <property type="project" value="TreeGrafter"/>
</dbReference>
<dbReference type="AlphaFoldDB" id="A0A452HTN8"/>
<dbReference type="PANTHER" id="PTHR33395:SF22">
    <property type="entry name" value="REVERSE TRANSCRIPTASE DOMAIN-CONTAINING PROTEIN"/>
    <property type="match status" value="1"/>
</dbReference>
<sequence>TSSLSIMISQILDCDIPEGIYKVENEVGSEAKIGEEQVKNYLDKLDVFKSPEPDERHPRILKELTEEIYEPLAIISEKSWKTGEIPEDWKRANTVPIYKKRNKDNLGNYRPLSLTSVLGKRMEQIIKQSVCKNLRR</sequence>
<evidence type="ECO:0000313" key="1">
    <source>
        <dbReference type="Ensembl" id="ENSGAGP00000018487.1"/>
    </source>
</evidence>
<reference evidence="1" key="3">
    <citation type="submission" date="2025-09" db="UniProtKB">
        <authorList>
            <consortium name="Ensembl"/>
        </authorList>
    </citation>
    <scope>IDENTIFICATION</scope>
</reference>
<reference evidence="1" key="2">
    <citation type="submission" date="2025-08" db="UniProtKB">
        <authorList>
            <consortium name="Ensembl"/>
        </authorList>
    </citation>
    <scope>IDENTIFICATION</scope>
</reference>
<name>A0A452HTN8_9SAUR</name>
<evidence type="ECO:0000313" key="2">
    <source>
        <dbReference type="Proteomes" id="UP000291020"/>
    </source>
</evidence>
<dbReference type="STRING" id="38772.ENSGAGP00000018487"/>
<dbReference type="Ensembl" id="ENSGAGT00000021075.1">
    <property type="protein sequence ID" value="ENSGAGP00000018487.1"/>
    <property type="gene ID" value="ENSGAGG00000013689.1"/>
</dbReference>
<evidence type="ECO:0008006" key="3">
    <source>
        <dbReference type="Google" id="ProtNLM"/>
    </source>
</evidence>
<keyword evidence="2" id="KW-1185">Reference proteome</keyword>
<proteinExistence type="predicted"/>
<reference evidence="2" key="1">
    <citation type="journal article" date="2017" name="PLoS ONE">
        <title>The Agassiz's desert tortoise genome provides a resource for the conservation of a threatened species.</title>
        <authorList>
            <person name="Tollis M."/>
            <person name="DeNardo D.F."/>
            <person name="Cornelius J.A."/>
            <person name="Dolby G.A."/>
            <person name="Edwards T."/>
            <person name="Henen B.T."/>
            <person name="Karl A.E."/>
            <person name="Murphy R.W."/>
            <person name="Kusumi K."/>
        </authorList>
    </citation>
    <scope>NUCLEOTIDE SEQUENCE [LARGE SCALE GENOMIC DNA]</scope>
</reference>
<dbReference type="PANTHER" id="PTHR33395">
    <property type="entry name" value="TRANSCRIPTASE, PUTATIVE-RELATED-RELATED"/>
    <property type="match status" value="1"/>
</dbReference>
<accession>A0A452HTN8</accession>
<dbReference type="Proteomes" id="UP000291020">
    <property type="component" value="Unassembled WGS sequence"/>
</dbReference>
<dbReference type="GO" id="GO:0007508">
    <property type="term" value="P:larval heart development"/>
    <property type="evidence" value="ECO:0007669"/>
    <property type="project" value="TreeGrafter"/>
</dbReference>